<dbReference type="Proteomes" id="UP000015241">
    <property type="component" value="Unassembled WGS sequence"/>
</dbReference>
<dbReference type="HOGENOM" id="CLU_146165_0_0_1"/>
<protein>
    <recommendedName>
        <fullName evidence="3">Reverse transcriptase zinc-binding domain-containing protein</fullName>
    </recommendedName>
</protein>
<name>S8E956_FOMSC</name>
<dbReference type="OrthoDB" id="3044497at2759"/>
<dbReference type="eggNOG" id="ENOG502SY12">
    <property type="taxonomic scope" value="Eukaryota"/>
</dbReference>
<proteinExistence type="predicted"/>
<dbReference type="STRING" id="743788.S8E956"/>
<evidence type="ECO:0008006" key="3">
    <source>
        <dbReference type="Google" id="ProtNLM"/>
    </source>
</evidence>
<sequence length="92" mass="10907">LIQLRMKHAPLNQHLHHITKADSDWCPKCKQVRETVAHFVLDCPKYKEAWARMAYKLGPPATLLQYLLMDPKAMKPLFRFIHDTRRFVMTYG</sequence>
<keyword evidence="2" id="KW-1185">Reference proteome</keyword>
<evidence type="ECO:0000313" key="2">
    <source>
        <dbReference type="Proteomes" id="UP000015241"/>
    </source>
</evidence>
<organism evidence="1 2">
    <name type="scientific">Fomitopsis schrenkii</name>
    <name type="common">Brown rot fungus</name>
    <dbReference type="NCBI Taxonomy" id="2126942"/>
    <lineage>
        <taxon>Eukaryota</taxon>
        <taxon>Fungi</taxon>
        <taxon>Dikarya</taxon>
        <taxon>Basidiomycota</taxon>
        <taxon>Agaricomycotina</taxon>
        <taxon>Agaricomycetes</taxon>
        <taxon>Polyporales</taxon>
        <taxon>Fomitopsis</taxon>
    </lineage>
</organism>
<dbReference type="InParanoid" id="S8E956"/>
<reference evidence="1 2" key="1">
    <citation type="journal article" date="2012" name="Science">
        <title>The Paleozoic origin of enzymatic lignin decomposition reconstructed from 31 fungal genomes.</title>
        <authorList>
            <person name="Floudas D."/>
            <person name="Binder M."/>
            <person name="Riley R."/>
            <person name="Barry K."/>
            <person name="Blanchette R.A."/>
            <person name="Henrissat B."/>
            <person name="Martinez A.T."/>
            <person name="Otillar R."/>
            <person name="Spatafora J.W."/>
            <person name="Yadav J.S."/>
            <person name="Aerts A."/>
            <person name="Benoit I."/>
            <person name="Boyd A."/>
            <person name="Carlson A."/>
            <person name="Copeland A."/>
            <person name="Coutinho P.M."/>
            <person name="de Vries R.P."/>
            <person name="Ferreira P."/>
            <person name="Findley K."/>
            <person name="Foster B."/>
            <person name="Gaskell J."/>
            <person name="Glotzer D."/>
            <person name="Gorecki P."/>
            <person name="Heitman J."/>
            <person name="Hesse C."/>
            <person name="Hori C."/>
            <person name="Igarashi K."/>
            <person name="Jurgens J.A."/>
            <person name="Kallen N."/>
            <person name="Kersten P."/>
            <person name="Kohler A."/>
            <person name="Kuees U."/>
            <person name="Kumar T.K.A."/>
            <person name="Kuo A."/>
            <person name="LaButti K."/>
            <person name="Larrondo L.F."/>
            <person name="Lindquist E."/>
            <person name="Ling A."/>
            <person name="Lombard V."/>
            <person name="Lucas S."/>
            <person name="Lundell T."/>
            <person name="Martin R."/>
            <person name="McLaughlin D.J."/>
            <person name="Morgenstern I."/>
            <person name="Morin E."/>
            <person name="Murat C."/>
            <person name="Nagy L.G."/>
            <person name="Nolan M."/>
            <person name="Ohm R.A."/>
            <person name="Patyshakuliyeva A."/>
            <person name="Rokas A."/>
            <person name="Ruiz-Duenas F.J."/>
            <person name="Sabat G."/>
            <person name="Salamov A."/>
            <person name="Samejima M."/>
            <person name="Schmutz J."/>
            <person name="Slot J.C."/>
            <person name="St John F."/>
            <person name="Stenlid J."/>
            <person name="Sun H."/>
            <person name="Sun S."/>
            <person name="Syed K."/>
            <person name="Tsang A."/>
            <person name="Wiebenga A."/>
            <person name="Young D."/>
            <person name="Pisabarro A."/>
            <person name="Eastwood D.C."/>
            <person name="Martin F."/>
            <person name="Cullen D."/>
            <person name="Grigoriev I.V."/>
            <person name="Hibbett D.S."/>
        </authorList>
    </citation>
    <scope>NUCLEOTIDE SEQUENCE</scope>
    <source>
        <strain evidence="2">FP-58527</strain>
    </source>
</reference>
<feature type="non-terminal residue" evidence="1">
    <location>
        <position position="1"/>
    </location>
</feature>
<gene>
    <name evidence="1" type="ORF">FOMPIDRAFT_6497</name>
</gene>
<dbReference type="AlphaFoldDB" id="S8E956"/>
<dbReference type="EMBL" id="KE504153">
    <property type="protein sequence ID" value="EPS99848.1"/>
    <property type="molecule type" value="Genomic_DNA"/>
</dbReference>
<feature type="non-terminal residue" evidence="1">
    <location>
        <position position="92"/>
    </location>
</feature>
<accession>S8E956</accession>
<evidence type="ECO:0000313" key="1">
    <source>
        <dbReference type="EMBL" id="EPS99848.1"/>
    </source>
</evidence>